<keyword evidence="3" id="KW-1185">Reference proteome</keyword>
<dbReference type="Proteomes" id="UP000245207">
    <property type="component" value="Unassembled WGS sequence"/>
</dbReference>
<dbReference type="EMBL" id="PKPP01021765">
    <property type="protein sequence ID" value="PWA34714.1"/>
    <property type="molecule type" value="Genomic_DNA"/>
</dbReference>
<comment type="caution">
    <text evidence="2">The sequence shown here is derived from an EMBL/GenBank/DDBJ whole genome shotgun (WGS) entry which is preliminary data.</text>
</comment>
<sequence length="96" mass="10313">MDDQNLNSDYDNQINDNQNAYVEGDYGEASGDGHINDEGVDVGNSGANVKGDNSSDEHIDDKSVDRDNSGANVKGDNCDIGGDEHIRCAFKNVQYA</sequence>
<accession>A0A2U1KD64</accession>
<feature type="compositionally biased region" description="Polar residues" evidence="1">
    <location>
        <begin position="1"/>
        <end position="20"/>
    </location>
</feature>
<dbReference type="AlphaFoldDB" id="A0A2U1KD64"/>
<name>A0A2U1KD64_ARTAN</name>
<evidence type="ECO:0000313" key="2">
    <source>
        <dbReference type="EMBL" id="PWA34714.1"/>
    </source>
</evidence>
<protein>
    <submittedName>
        <fullName evidence="2">Uncharacterized protein</fullName>
    </submittedName>
</protein>
<proteinExistence type="predicted"/>
<evidence type="ECO:0000313" key="3">
    <source>
        <dbReference type="Proteomes" id="UP000245207"/>
    </source>
</evidence>
<reference evidence="2 3" key="1">
    <citation type="journal article" date="2018" name="Mol. Plant">
        <title>The genome of Artemisia annua provides insight into the evolution of Asteraceae family and artemisinin biosynthesis.</title>
        <authorList>
            <person name="Shen Q."/>
            <person name="Zhang L."/>
            <person name="Liao Z."/>
            <person name="Wang S."/>
            <person name="Yan T."/>
            <person name="Shi P."/>
            <person name="Liu M."/>
            <person name="Fu X."/>
            <person name="Pan Q."/>
            <person name="Wang Y."/>
            <person name="Lv Z."/>
            <person name="Lu X."/>
            <person name="Zhang F."/>
            <person name="Jiang W."/>
            <person name="Ma Y."/>
            <person name="Chen M."/>
            <person name="Hao X."/>
            <person name="Li L."/>
            <person name="Tang Y."/>
            <person name="Lv G."/>
            <person name="Zhou Y."/>
            <person name="Sun X."/>
            <person name="Brodelius P.E."/>
            <person name="Rose J.K.C."/>
            <person name="Tang K."/>
        </authorList>
    </citation>
    <scope>NUCLEOTIDE SEQUENCE [LARGE SCALE GENOMIC DNA]</scope>
    <source>
        <strain evidence="3">cv. Huhao1</strain>
        <tissue evidence="2">Leaf</tissue>
    </source>
</reference>
<gene>
    <name evidence="2" type="ORF">CTI12_AA616520</name>
</gene>
<feature type="region of interest" description="Disordered" evidence="1">
    <location>
        <begin position="1"/>
        <end position="75"/>
    </location>
</feature>
<feature type="compositionally biased region" description="Basic and acidic residues" evidence="1">
    <location>
        <begin position="53"/>
        <end position="68"/>
    </location>
</feature>
<evidence type="ECO:0000256" key="1">
    <source>
        <dbReference type="SAM" id="MobiDB-lite"/>
    </source>
</evidence>
<organism evidence="2 3">
    <name type="scientific">Artemisia annua</name>
    <name type="common">Sweet wormwood</name>
    <dbReference type="NCBI Taxonomy" id="35608"/>
    <lineage>
        <taxon>Eukaryota</taxon>
        <taxon>Viridiplantae</taxon>
        <taxon>Streptophyta</taxon>
        <taxon>Embryophyta</taxon>
        <taxon>Tracheophyta</taxon>
        <taxon>Spermatophyta</taxon>
        <taxon>Magnoliopsida</taxon>
        <taxon>eudicotyledons</taxon>
        <taxon>Gunneridae</taxon>
        <taxon>Pentapetalae</taxon>
        <taxon>asterids</taxon>
        <taxon>campanulids</taxon>
        <taxon>Asterales</taxon>
        <taxon>Asteraceae</taxon>
        <taxon>Asteroideae</taxon>
        <taxon>Anthemideae</taxon>
        <taxon>Artemisiinae</taxon>
        <taxon>Artemisia</taxon>
    </lineage>
</organism>